<reference evidence="1 2" key="1">
    <citation type="submission" date="2019-03" db="EMBL/GenBank/DDBJ databases">
        <title>Genomic Encyclopedia of Type Strains, Phase III (KMG-III): the genomes of soil and plant-associated and newly described type strains.</title>
        <authorList>
            <person name="Whitman W."/>
        </authorList>
    </citation>
    <scope>NUCLEOTIDE SEQUENCE [LARGE SCALE GENOMIC DNA]</scope>
    <source>
        <strain evidence="1 2">VKM Ac-2570</strain>
    </source>
</reference>
<dbReference type="OrthoDB" id="3535650at2"/>
<accession>A0A4R7ZPD1</accession>
<dbReference type="AlphaFoldDB" id="A0A4R7ZPD1"/>
<sequence>MNADNLVKRGCKPWLPSAEATDLDVWHMYEIPTVGTFRTRGGDLVLFAVVGDLDPEREVTVWAYTKIDEAMVDGLEFDTTAELHEWARQRFAGVHVVYALALDLAVERWSPVENPGDLHSGAVEFMDQVRRSIEPATHDPAVDFEVKQAEVTALVDLVPMSS</sequence>
<dbReference type="EMBL" id="SODF01000002">
    <property type="protein sequence ID" value="TDW18581.1"/>
    <property type="molecule type" value="Genomic_DNA"/>
</dbReference>
<evidence type="ECO:0000313" key="1">
    <source>
        <dbReference type="EMBL" id="TDW18581.1"/>
    </source>
</evidence>
<dbReference type="RefSeq" id="WP_134121554.1">
    <property type="nucleotide sequence ID" value="NZ_SODF01000002.1"/>
</dbReference>
<gene>
    <name evidence="1" type="ORF">EV650_5170</name>
</gene>
<evidence type="ECO:0000313" key="2">
    <source>
        <dbReference type="Proteomes" id="UP000295447"/>
    </source>
</evidence>
<protein>
    <submittedName>
        <fullName evidence="1">Uncharacterized protein</fullName>
    </submittedName>
</protein>
<name>A0A4R7ZPD1_9ACTN</name>
<proteinExistence type="predicted"/>
<organism evidence="1 2">
    <name type="scientific">Kribbella kalugense</name>
    <dbReference type="NCBI Taxonomy" id="2512221"/>
    <lineage>
        <taxon>Bacteria</taxon>
        <taxon>Bacillati</taxon>
        <taxon>Actinomycetota</taxon>
        <taxon>Actinomycetes</taxon>
        <taxon>Propionibacteriales</taxon>
        <taxon>Kribbellaceae</taxon>
        <taxon>Kribbella</taxon>
    </lineage>
</organism>
<keyword evidence="2" id="KW-1185">Reference proteome</keyword>
<dbReference type="Proteomes" id="UP000295447">
    <property type="component" value="Unassembled WGS sequence"/>
</dbReference>
<comment type="caution">
    <text evidence="1">The sequence shown here is derived from an EMBL/GenBank/DDBJ whole genome shotgun (WGS) entry which is preliminary data.</text>
</comment>